<reference evidence="2" key="1">
    <citation type="journal article" date="2015" name="Nat. Genet.">
        <title>The genome and transcriptome of the zoonotic hookworm Ancylostoma ceylanicum identify infection-specific gene families.</title>
        <authorList>
            <person name="Schwarz E.M."/>
            <person name="Hu Y."/>
            <person name="Antoshechkin I."/>
            <person name="Miller M.M."/>
            <person name="Sternberg P.W."/>
            <person name="Aroian R.V."/>
        </authorList>
    </citation>
    <scope>NUCLEOTIDE SEQUENCE</scope>
    <source>
        <strain evidence="2">HY135</strain>
    </source>
</reference>
<dbReference type="EMBL" id="JARK01001352">
    <property type="protein sequence ID" value="EYC22821.1"/>
    <property type="molecule type" value="Genomic_DNA"/>
</dbReference>
<proteinExistence type="predicted"/>
<gene>
    <name evidence="1" type="primary">Acey_s0016.g2970</name>
    <name evidence="1" type="ORF">Y032_0016g2970</name>
</gene>
<protein>
    <submittedName>
        <fullName evidence="1">Uncharacterized protein</fullName>
    </submittedName>
</protein>
<dbReference type="AlphaFoldDB" id="A0A016V6C1"/>
<sequence length="70" mass="7613">MPRPQIFFLGCLRSSAPNNGPGYLQVGLFGISGGKIPVDFASFLDPSRFHRNPHVKQAKSTGNCSSCKFQ</sequence>
<evidence type="ECO:0000313" key="2">
    <source>
        <dbReference type="Proteomes" id="UP000024635"/>
    </source>
</evidence>
<dbReference type="Proteomes" id="UP000024635">
    <property type="component" value="Unassembled WGS sequence"/>
</dbReference>
<comment type="caution">
    <text evidence="1">The sequence shown here is derived from an EMBL/GenBank/DDBJ whole genome shotgun (WGS) entry which is preliminary data.</text>
</comment>
<accession>A0A016V6C1</accession>
<name>A0A016V6C1_9BILA</name>
<evidence type="ECO:0000313" key="1">
    <source>
        <dbReference type="EMBL" id="EYC22821.1"/>
    </source>
</evidence>
<organism evidence="1 2">
    <name type="scientific">Ancylostoma ceylanicum</name>
    <dbReference type="NCBI Taxonomy" id="53326"/>
    <lineage>
        <taxon>Eukaryota</taxon>
        <taxon>Metazoa</taxon>
        <taxon>Ecdysozoa</taxon>
        <taxon>Nematoda</taxon>
        <taxon>Chromadorea</taxon>
        <taxon>Rhabditida</taxon>
        <taxon>Rhabditina</taxon>
        <taxon>Rhabditomorpha</taxon>
        <taxon>Strongyloidea</taxon>
        <taxon>Ancylostomatidae</taxon>
        <taxon>Ancylostomatinae</taxon>
        <taxon>Ancylostoma</taxon>
    </lineage>
</organism>
<keyword evidence="2" id="KW-1185">Reference proteome</keyword>